<evidence type="ECO:0000313" key="4">
    <source>
        <dbReference type="Proteomes" id="UP000320160"/>
    </source>
</evidence>
<feature type="transmembrane region" description="Helical" evidence="1">
    <location>
        <begin position="417"/>
        <end position="435"/>
    </location>
</feature>
<proteinExistence type="predicted"/>
<dbReference type="GO" id="GO:0006508">
    <property type="term" value="P:proteolysis"/>
    <property type="evidence" value="ECO:0007669"/>
    <property type="project" value="InterPro"/>
</dbReference>
<feature type="transmembrane region" description="Helical" evidence="1">
    <location>
        <begin position="499"/>
        <end position="516"/>
    </location>
</feature>
<feature type="transmembrane region" description="Helical" evidence="1">
    <location>
        <begin position="441"/>
        <end position="457"/>
    </location>
</feature>
<feature type="domain" description="Peptidase M28" evidence="2">
    <location>
        <begin position="103"/>
        <end position="290"/>
    </location>
</feature>
<evidence type="ECO:0000259" key="2">
    <source>
        <dbReference type="Pfam" id="PF04389"/>
    </source>
</evidence>
<dbReference type="PANTHER" id="PTHR12147">
    <property type="entry name" value="METALLOPEPTIDASE M28 FAMILY MEMBER"/>
    <property type="match status" value="1"/>
</dbReference>
<dbReference type="Proteomes" id="UP000320160">
    <property type="component" value="Unassembled WGS sequence"/>
</dbReference>
<gene>
    <name evidence="3" type="ORF">FOM92_03565</name>
</gene>
<accession>A0A553WIK0</accession>
<sequence length="738" mass="79196">MRDYILLPVVVALAIAIALITRVAPFGDGATGYNLKDAQATLHAIATEPRPVGSTGHAKAQIWLLKRFKDLGLEVDTQSGIGVRQANFDARRKGAISVAPFNNIIATLPGRDRNSKAVALMAHYDSVFGANGAADDGAGIAAMLETARILSKGPKPARDVIFIATDSEELGLIGAQEFFDRHPLAKRIEVVVNVEARGSRGRAIMFQTSPGNAELIELWAANAVQPTGNSLANNVYQLLPNDTDLSVPLAKGVSGINAAFIDRLKDYHMPTDTIENLDPHALKHLGNFAVTTTRALAFAEKLPGQGIEAAYFDFFGLFVVRYPMWFGWVLVVAGFGFLLTAPLQRMGVGWPQAVGGALGVFALMAGAGAIIHFVSAWAYGNGMIPMRERINEMGPALWMYVTFVAGVVLLARPRESLWVGSVVLMLCCALAAQIWMPGASWLFDWGGLIGALLVNLASRSGWQSSPVIYISALTGGLWGALLLTGVIVTYVSVAPMTPAPVALIIPFSITLIGPVIMSYGQLRNSRRVGVWLVALASLGAVWFALDPSFSERNPRPGDLFYYRDGNSGKSYWATSSTSHELPDGPTTKISPKGFDSLRWKAVPAPASEVQLPAVRLREQGDKVVLSIVSNVAPRLMNFVVKSTVPLSNVDVNGKPVRVIPGKEIRLGWRSETPDAILQMRFDKENAGALDIDFVYAMAGMPQGAPPAGGPDTDWTRLNGARVVSGSLNLTYGTHMASR</sequence>
<keyword evidence="1" id="KW-0812">Transmembrane</keyword>
<dbReference type="EMBL" id="VKKU01000001">
    <property type="protein sequence ID" value="TSB04512.1"/>
    <property type="molecule type" value="Genomic_DNA"/>
</dbReference>
<comment type="caution">
    <text evidence="3">The sequence shown here is derived from an EMBL/GenBank/DDBJ whole genome shotgun (WGS) entry which is preliminary data.</text>
</comment>
<evidence type="ECO:0000313" key="3">
    <source>
        <dbReference type="EMBL" id="TSB04512.1"/>
    </source>
</evidence>
<dbReference type="SUPFAM" id="SSF53187">
    <property type="entry name" value="Zn-dependent exopeptidases"/>
    <property type="match status" value="1"/>
</dbReference>
<dbReference type="GO" id="GO:0008235">
    <property type="term" value="F:metalloexopeptidase activity"/>
    <property type="evidence" value="ECO:0007669"/>
    <property type="project" value="InterPro"/>
</dbReference>
<organism evidence="3 4">
    <name type="scientific">Sphingorhabdus contaminans</name>
    <dbReference type="NCBI Taxonomy" id="1343899"/>
    <lineage>
        <taxon>Bacteria</taxon>
        <taxon>Pseudomonadati</taxon>
        <taxon>Pseudomonadota</taxon>
        <taxon>Alphaproteobacteria</taxon>
        <taxon>Sphingomonadales</taxon>
        <taxon>Sphingomonadaceae</taxon>
        <taxon>Sphingorhabdus</taxon>
    </lineage>
</organism>
<keyword evidence="3" id="KW-0378">Hydrolase</keyword>
<name>A0A553WIK0_9SPHN</name>
<dbReference type="AlphaFoldDB" id="A0A553WIK0"/>
<protein>
    <submittedName>
        <fullName evidence="3">M20/M25/M40 family metallo-hydrolase</fullName>
    </submittedName>
</protein>
<evidence type="ECO:0000256" key="1">
    <source>
        <dbReference type="SAM" id="Phobius"/>
    </source>
</evidence>
<dbReference type="InterPro" id="IPR045175">
    <property type="entry name" value="M28_fam"/>
</dbReference>
<dbReference type="Gene3D" id="3.40.630.10">
    <property type="entry name" value="Zn peptidases"/>
    <property type="match status" value="1"/>
</dbReference>
<dbReference type="RefSeq" id="WP_143775400.1">
    <property type="nucleotide sequence ID" value="NZ_VKKU01000001.1"/>
</dbReference>
<feature type="transmembrane region" description="Helical" evidence="1">
    <location>
        <begin position="322"/>
        <end position="341"/>
    </location>
</feature>
<reference evidence="3 4" key="1">
    <citation type="submission" date="2019-07" db="EMBL/GenBank/DDBJ databases">
        <authorList>
            <person name="Park M."/>
        </authorList>
    </citation>
    <scope>NUCLEOTIDE SEQUENCE [LARGE SCALE GENOMIC DNA]</scope>
    <source>
        <strain evidence="3 4">KCTC32445</strain>
    </source>
</reference>
<feature type="transmembrane region" description="Helical" evidence="1">
    <location>
        <begin position="353"/>
        <end position="373"/>
    </location>
</feature>
<dbReference type="PANTHER" id="PTHR12147:SF26">
    <property type="entry name" value="PEPTIDASE M28 DOMAIN-CONTAINING PROTEIN"/>
    <property type="match status" value="1"/>
</dbReference>
<dbReference type="OrthoDB" id="9778250at2"/>
<feature type="transmembrane region" description="Helical" evidence="1">
    <location>
        <begin position="528"/>
        <end position="545"/>
    </location>
</feature>
<feature type="transmembrane region" description="Helical" evidence="1">
    <location>
        <begin position="469"/>
        <end position="493"/>
    </location>
</feature>
<feature type="transmembrane region" description="Helical" evidence="1">
    <location>
        <begin position="393"/>
        <end position="410"/>
    </location>
</feature>
<dbReference type="Pfam" id="PF04389">
    <property type="entry name" value="Peptidase_M28"/>
    <property type="match status" value="1"/>
</dbReference>
<keyword evidence="1" id="KW-1133">Transmembrane helix</keyword>
<keyword evidence="1" id="KW-0472">Membrane</keyword>
<keyword evidence="4" id="KW-1185">Reference proteome</keyword>
<dbReference type="InterPro" id="IPR007484">
    <property type="entry name" value="Peptidase_M28"/>
</dbReference>